<keyword evidence="1" id="KW-0677">Repeat</keyword>
<dbReference type="InterPro" id="IPR011990">
    <property type="entry name" value="TPR-like_helical_dom_sf"/>
</dbReference>
<dbReference type="GO" id="GO:0051879">
    <property type="term" value="F:Hsp90 protein binding"/>
    <property type="evidence" value="ECO:0007669"/>
    <property type="project" value="TreeGrafter"/>
</dbReference>
<proteinExistence type="predicted"/>
<gene>
    <name evidence="4" type="ORF">HAKA00212_LOCUS970</name>
</gene>
<dbReference type="Gene3D" id="1.25.40.10">
    <property type="entry name" value="Tetratricopeptide repeat domain"/>
    <property type="match status" value="2"/>
</dbReference>
<dbReference type="AlphaFoldDB" id="A0A6V1KEM3"/>
<dbReference type="PANTHER" id="PTHR22904:SF523">
    <property type="entry name" value="STRESS-INDUCED-PHOSPHOPROTEIN 1"/>
    <property type="match status" value="1"/>
</dbReference>
<protein>
    <submittedName>
        <fullName evidence="4">Uncharacterized protein</fullName>
    </submittedName>
</protein>
<dbReference type="Pfam" id="PF13414">
    <property type="entry name" value="TPR_11"/>
    <property type="match status" value="1"/>
</dbReference>
<dbReference type="PANTHER" id="PTHR22904">
    <property type="entry name" value="TPR REPEAT CONTAINING PROTEIN"/>
    <property type="match status" value="1"/>
</dbReference>
<dbReference type="EMBL" id="HBIU01002700">
    <property type="protein sequence ID" value="CAE0621780.1"/>
    <property type="molecule type" value="Transcribed_RNA"/>
</dbReference>
<dbReference type="PROSITE" id="PS50005">
    <property type="entry name" value="TPR"/>
    <property type="match status" value="1"/>
</dbReference>
<dbReference type="InterPro" id="IPR019734">
    <property type="entry name" value="TPR_rpt"/>
</dbReference>
<name>A0A6V1KEM3_HETAK</name>
<evidence type="ECO:0000256" key="2">
    <source>
        <dbReference type="ARBA" id="ARBA00022803"/>
    </source>
</evidence>
<feature type="repeat" description="TPR" evidence="3">
    <location>
        <begin position="6"/>
        <end position="39"/>
    </location>
</feature>
<accession>A0A6V1KEM3</accession>
<dbReference type="SUPFAM" id="SSF48452">
    <property type="entry name" value="TPR-like"/>
    <property type="match status" value="2"/>
</dbReference>
<keyword evidence="2 3" id="KW-0802">TPR repeat</keyword>
<reference evidence="4" key="1">
    <citation type="submission" date="2021-01" db="EMBL/GenBank/DDBJ databases">
        <authorList>
            <person name="Corre E."/>
            <person name="Pelletier E."/>
            <person name="Niang G."/>
            <person name="Scheremetjew M."/>
            <person name="Finn R."/>
            <person name="Kale V."/>
            <person name="Holt S."/>
            <person name="Cochrane G."/>
            <person name="Meng A."/>
            <person name="Brown T."/>
            <person name="Cohen L."/>
        </authorList>
    </citation>
    <scope>NUCLEOTIDE SEQUENCE</scope>
    <source>
        <strain evidence="4">CCMP3107</strain>
    </source>
</reference>
<sequence>MVNPAAEAKKAEGNNFFKAGDYANAVAKYSEAIDIDPSVPAYWSNRSASYAGMGNWEKAAEDGAGCIRADKNFIKGYFRCASAQQKLGQLDGAVATLRQGLAIQPQNADLKKLVSDVEEEIRLKKVETFLQQAQAHNKAGDYGAAVRSLENGLRLDAGNSQLTSLMDRVRPLWEAEEKSRRAGLSRTEQLKEQGDDCYKAANFEGAIQKYTQCLDALSDKSSELAIKCYSNRSACYKQLSNFDGVISDCTMVIEAQPENVKALVRRAQAFEACERYRFALQDVRTVLAQPFELVGQANYQLANGMQHRLNRVVQQLKSAS</sequence>
<evidence type="ECO:0000256" key="1">
    <source>
        <dbReference type="ARBA" id="ARBA00022737"/>
    </source>
</evidence>
<dbReference type="SMART" id="SM00028">
    <property type="entry name" value="TPR"/>
    <property type="match status" value="7"/>
</dbReference>
<organism evidence="4">
    <name type="scientific">Heterosigma akashiwo</name>
    <name type="common">Chromophytic alga</name>
    <name type="synonym">Heterosigma carterae</name>
    <dbReference type="NCBI Taxonomy" id="2829"/>
    <lineage>
        <taxon>Eukaryota</taxon>
        <taxon>Sar</taxon>
        <taxon>Stramenopiles</taxon>
        <taxon>Ochrophyta</taxon>
        <taxon>Raphidophyceae</taxon>
        <taxon>Chattonellales</taxon>
        <taxon>Chattonellaceae</taxon>
        <taxon>Heterosigma</taxon>
    </lineage>
</organism>
<evidence type="ECO:0000313" key="4">
    <source>
        <dbReference type="EMBL" id="CAE0621780.1"/>
    </source>
</evidence>
<dbReference type="Pfam" id="PF13181">
    <property type="entry name" value="TPR_8"/>
    <property type="match status" value="1"/>
</dbReference>
<evidence type="ECO:0000256" key="3">
    <source>
        <dbReference type="PROSITE-ProRule" id="PRU00339"/>
    </source>
</evidence>